<feature type="domain" description="N-acetyltransferase" evidence="1">
    <location>
        <begin position="7"/>
        <end position="169"/>
    </location>
</feature>
<protein>
    <submittedName>
        <fullName evidence="2">GNAT family N-acetyltransferase</fullName>
    </submittedName>
</protein>
<dbReference type="InterPro" id="IPR000182">
    <property type="entry name" value="GNAT_dom"/>
</dbReference>
<dbReference type="SUPFAM" id="SSF55729">
    <property type="entry name" value="Acyl-CoA N-acyltransferases (Nat)"/>
    <property type="match status" value="1"/>
</dbReference>
<organism evidence="2 3">
    <name type="scientific">Metapseudomonas lalkuanensis</name>
    <dbReference type="NCBI Taxonomy" id="2604832"/>
    <lineage>
        <taxon>Bacteria</taxon>
        <taxon>Pseudomonadati</taxon>
        <taxon>Pseudomonadota</taxon>
        <taxon>Gammaproteobacteria</taxon>
        <taxon>Pseudomonadales</taxon>
        <taxon>Pseudomonadaceae</taxon>
        <taxon>Metapseudomonas</taxon>
    </lineage>
</organism>
<dbReference type="EMBL" id="CP043311">
    <property type="protein sequence ID" value="QEY62068.1"/>
    <property type="molecule type" value="Genomic_DNA"/>
</dbReference>
<dbReference type="AlphaFoldDB" id="A0A5J6QH48"/>
<dbReference type="RefSeq" id="WP_151132609.1">
    <property type="nucleotide sequence ID" value="NZ_CP043311.1"/>
</dbReference>
<reference evidence="2 3" key="1">
    <citation type="submission" date="2019-08" db="EMBL/GenBank/DDBJ databases">
        <title>Whole-genome Sequencing of e-waste polymer degrading bacterium Pseudomonas sp. strain PE08.</title>
        <authorList>
            <person name="Kirdat K."/>
            <person name="Debbarma P."/>
            <person name="Narawade N."/>
            <person name="Suyal D."/>
            <person name="Thorat V."/>
            <person name="Shouche Y."/>
            <person name="Goel R."/>
            <person name="Yadav A."/>
        </authorList>
    </citation>
    <scope>NUCLEOTIDE SEQUENCE [LARGE SCALE GENOMIC DNA]</scope>
    <source>
        <strain evidence="2 3">PE08</strain>
    </source>
</reference>
<evidence type="ECO:0000313" key="3">
    <source>
        <dbReference type="Proteomes" id="UP000327179"/>
    </source>
</evidence>
<keyword evidence="2" id="KW-0808">Transferase</keyword>
<dbReference type="Proteomes" id="UP000327179">
    <property type="component" value="Chromosome"/>
</dbReference>
<keyword evidence="3" id="KW-1185">Reference proteome</keyword>
<dbReference type="CDD" id="cd04301">
    <property type="entry name" value="NAT_SF"/>
    <property type="match status" value="1"/>
</dbReference>
<name>A0A5J6QH48_9GAMM</name>
<dbReference type="PANTHER" id="PTHR43415">
    <property type="entry name" value="SPERMIDINE N(1)-ACETYLTRANSFERASE"/>
    <property type="match status" value="1"/>
</dbReference>
<dbReference type="Pfam" id="PF13302">
    <property type="entry name" value="Acetyltransf_3"/>
    <property type="match status" value="1"/>
</dbReference>
<proteinExistence type="predicted"/>
<evidence type="ECO:0000313" key="2">
    <source>
        <dbReference type="EMBL" id="QEY62068.1"/>
    </source>
</evidence>
<dbReference type="PANTHER" id="PTHR43415:SF3">
    <property type="entry name" value="GNAT-FAMILY ACETYLTRANSFERASE"/>
    <property type="match status" value="1"/>
</dbReference>
<dbReference type="GO" id="GO:0016747">
    <property type="term" value="F:acyltransferase activity, transferring groups other than amino-acyl groups"/>
    <property type="evidence" value="ECO:0007669"/>
    <property type="project" value="InterPro"/>
</dbReference>
<dbReference type="Gene3D" id="3.40.630.30">
    <property type="match status" value="1"/>
</dbReference>
<sequence>MLEGQTIELRAWRDEDVPTLVALRNDLELQNLLMAQARPNSVEKVRRWLIDKSGSEDVLFFIIGARDGGHCLGYLQLYNQRPFHGTAELGICLAPDAQGRGAGREALILVEDYARRIFSIRKIVLHVLADNPATGFYRRVGYREVGCLQAHARIDGAYRDVLIMERLLLP</sequence>
<dbReference type="KEGG" id="plal:FXN65_08300"/>
<dbReference type="PROSITE" id="PS51186">
    <property type="entry name" value="GNAT"/>
    <property type="match status" value="1"/>
</dbReference>
<accession>A0A5J6QH48</accession>
<gene>
    <name evidence="2" type="ORF">FXN65_08300</name>
</gene>
<evidence type="ECO:0000259" key="1">
    <source>
        <dbReference type="PROSITE" id="PS51186"/>
    </source>
</evidence>
<dbReference type="InterPro" id="IPR016181">
    <property type="entry name" value="Acyl_CoA_acyltransferase"/>
</dbReference>